<dbReference type="GO" id="GO:0046872">
    <property type="term" value="F:metal ion binding"/>
    <property type="evidence" value="ECO:0007669"/>
    <property type="project" value="UniProtKB-KW"/>
</dbReference>
<dbReference type="GO" id="GO:0062054">
    <property type="term" value="F:fluoride channel activity"/>
    <property type="evidence" value="ECO:0007669"/>
    <property type="project" value="UniProtKB-UniRule"/>
</dbReference>
<accession>A0A6C2C992</accession>
<organism evidence="11 12">
    <name type="scientific">Weissella muntiaci</name>
    <dbReference type="NCBI Taxonomy" id="2508881"/>
    <lineage>
        <taxon>Bacteria</taxon>
        <taxon>Bacillati</taxon>
        <taxon>Bacillota</taxon>
        <taxon>Bacilli</taxon>
        <taxon>Lactobacillales</taxon>
        <taxon>Lactobacillaceae</taxon>
        <taxon>Weissella</taxon>
    </lineage>
</organism>
<dbReference type="AlphaFoldDB" id="A0A6C2C992"/>
<evidence type="ECO:0000313" key="11">
    <source>
        <dbReference type="EMBL" id="TYC50159.1"/>
    </source>
</evidence>
<dbReference type="PANTHER" id="PTHR28259:SF1">
    <property type="entry name" value="FLUORIDE EXPORT PROTEIN 1-RELATED"/>
    <property type="match status" value="1"/>
</dbReference>
<dbReference type="Proteomes" id="UP000371977">
    <property type="component" value="Unassembled WGS sequence"/>
</dbReference>
<keyword evidence="12" id="KW-1185">Reference proteome</keyword>
<protein>
    <recommendedName>
        <fullName evidence="10">Fluoride-specific ion channel FluC</fullName>
    </recommendedName>
</protein>
<feature type="transmembrane region" description="Helical" evidence="10">
    <location>
        <begin position="37"/>
        <end position="55"/>
    </location>
</feature>
<dbReference type="EMBL" id="SDGZ01000010">
    <property type="protein sequence ID" value="TYC50159.1"/>
    <property type="molecule type" value="Genomic_DNA"/>
</dbReference>
<name>A0A6C2C992_9LACO</name>
<evidence type="ECO:0000256" key="6">
    <source>
        <dbReference type="ARBA" id="ARBA00023303"/>
    </source>
</evidence>
<comment type="subcellular location">
    <subcellularLocation>
        <location evidence="1 10">Cell membrane</location>
        <topology evidence="1 10">Multi-pass membrane protein</topology>
    </subcellularLocation>
</comment>
<evidence type="ECO:0000256" key="7">
    <source>
        <dbReference type="ARBA" id="ARBA00035120"/>
    </source>
</evidence>
<proteinExistence type="inferred from homology"/>
<feature type="binding site" evidence="10">
    <location>
        <position position="77"/>
    </location>
    <ligand>
        <name>Na(+)</name>
        <dbReference type="ChEBI" id="CHEBI:29101"/>
        <note>structural</note>
    </ligand>
</feature>
<keyword evidence="10" id="KW-0813">Transport</keyword>
<keyword evidence="10" id="KW-0479">Metal-binding</keyword>
<comment type="caution">
    <text evidence="11">The sequence shown here is derived from an EMBL/GenBank/DDBJ whole genome shotgun (WGS) entry which is preliminary data.</text>
</comment>
<dbReference type="GO" id="GO:0140114">
    <property type="term" value="P:cellular detoxification of fluoride"/>
    <property type="evidence" value="ECO:0007669"/>
    <property type="project" value="UniProtKB-UniRule"/>
</dbReference>
<evidence type="ECO:0000256" key="9">
    <source>
        <dbReference type="ARBA" id="ARBA00049940"/>
    </source>
</evidence>
<feature type="transmembrane region" description="Helical" evidence="10">
    <location>
        <begin position="96"/>
        <end position="117"/>
    </location>
</feature>
<keyword evidence="3 10" id="KW-0812">Transmembrane</keyword>
<dbReference type="InterPro" id="IPR003691">
    <property type="entry name" value="FluC"/>
</dbReference>
<dbReference type="HAMAP" id="MF_00454">
    <property type="entry name" value="FluC"/>
    <property type="match status" value="1"/>
</dbReference>
<keyword evidence="2 10" id="KW-1003">Cell membrane</keyword>
<keyword evidence="10" id="KW-0915">Sodium</keyword>
<feature type="transmembrane region" description="Helical" evidence="10">
    <location>
        <begin position="67"/>
        <end position="84"/>
    </location>
</feature>
<comment type="activity regulation">
    <text evidence="10">Na(+) is not transported, but it plays an essential structural role and its presence is essential for fluoride channel function.</text>
</comment>
<keyword evidence="4 10" id="KW-1133">Transmembrane helix</keyword>
<comment type="function">
    <text evidence="9 10">Fluoride-specific ion channel. Important for reducing fluoride concentration in the cell, thus reducing its toxicity.</text>
</comment>
<sequence>MRYWQRIIAVGFGGFFGGALREAIELWLAGPFPWGTIVINLLGTFISAFLVVLFARKLNLKQTTADFIMVGILGAFTTFSTAVLDMVKLGQIWPALLYFSITLIGGVMVVFLARWLAKRTVA</sequence>
<dbReference type="OrthoDB" id="9815830at2"/>
<evidence type="ECO:0000256" key="4">
    <source>
        <dbReference type="ARBA" id="ARBA00022989"/>
    </source>
</evidence>
<dbReference type="Pfam" id="PF02537">
    <property type="entry name" value="CRCB"/>
    <property type="match status" value="1"/>
</dbReference>
<keyword evidence="10" id="KW-0406">Ion transport</keyword>
<evidence type="ECO:0000256" key="5">
    <source>
        <dbReference type="ARBA" id="ARBA00023136"/>
    </source>
</evidence>
<gene>
    <name evidence="10" type="primary">fluC</name>
    <name evidence="10" type="synonym">crcB</name>
    <name evidence="11" type="ORF">ESZ50_03655</name>
</gene>
<keyword evidence="6 10" id="KW-0407">Ion channel</keyword>
<feature type="binding site" evidence="10">
    <location>
        <position position="74"/>
    </location>
    <ligand>
        <name>Na(+)</name>
        <dbReference type="ChEBI" id="CHEBI:29101"/>
        <note>structural</note>
    </ligand>
</feature>
<keyword evidence="5 10" id="KW-0472">Membrane</keyword>
<evidence type="ECO:0000256" key="8">
    <source>
        <dbReference type="ARBA" id="ARBA00035585"/>
    </source>
</evidence>
<evidence type="ECO:0000256" key="3">
    <source>
        <dbReference type="ARBA" id="ARBA00022692"/>
    </source>
</evidence>
<comment type="catalytic activity">
    <reaction evidence="8">
        <text>fluoride(in) = fluoride(out)</text>
        <dbReference type="Rhea" id="RHEA:76159"/>
        <dbReference type="ChEBI" id="CHEBI:17051"/>
    </reaction>
    <physiologicalReaction direction="left-to-right" evidence="8">
        <dbReference type="Rhea" id="RHEA:76160"/>
    </physiologicalReaction>
</comment>
<dbReference type="GO" id="GO:0005886">
    <property type="term" value="C:plasma membrane"/>
    <property type="evidence" value="ECO:0007669"/>
    <property type="project" value="UniProtKB-SubCell"/>
</dbReference>
<evidence type="ECO:0000256" key="1">
    <source>
        <dbReference type="ARBA" id="ARBA00004651"/>
    </source>
</evidence>
<dbReference type="PANTHER" id="PTHR28259">
    <property type="entry name" value="FLUORIDE EXPORT PROTEIN 1-RELATED"/>
    <property type="match status" value="1"/>
</dbReference>
<dbReference type="RefSeq" id="WP_148622241.1">
    <property type="nucleotide sequence ID" value="NZ_SDGZ01000010.1"/>
</dbReference>
<evidence type="ECO:0000256" key="2">
    <source>
        <dbReference type="ARBA" id="ARBA00022475"/>
    </source>
</evidence>
<evidence type="ECO:0000256" key="10">
    <source>
        <dbReference type="HAMAP-Rule" id="MF_00454"/>
    </source>
</evidence>
<comment type="similarity">
    <text evidence="7 10">Belongs to the fluoride channel Fluc/FEX (TC 1.A.43) family.</text>
</comment>
<evidence type="ECO:0000313" key="12">
    <source>
        <dbReference type="Proteomes" id="UP000371977"/>
    </source>
</evidence>
<reference evidence="11 12" key="1">
    <citation type="submission" date="2019-01" db="EMBL/GenBank/DDBJ databases">
        <title>Weissella sp. nov., a novel lactic acid bacterium isolated from animal feces.</title>
        <authorList>
            <person name="Wang L.-T."/>
        </authorList>
    </citation>
    <scope>NUCLEOTIDE SEQUENCE [LARGE SCALE GENOMIC DNA]</scope>
    <source>
        <strain evidence="11 12">8H-2</strain>
    </source>
</reference>